<dbReference type="PATRIC" id="fig|1349767.4.peg.4308"/>
<protein>
    <submittedName>
        <fullName evidence="1">Uncharacterized protein</fullName>
    </submittedName>
</protein>
<organism evidence="1 2">
    <name type="scientific">Janthinobacterium agaricidamnosum NBRC 102515 = DSM 9628</name>
    <dbReference type="NCBI Taxonomy" id="1349767"/>
    <lineage>
        <taxon>Bacteria</taxon>
        <taxon>Pseudomonadati</taxon>
        <taxon>Pseudomonadota</taxon>
        <taxon>Betaproteobacteria</taxon>
        <taxon>Burkholderiales</taxon>
        <taxon>Oxalobacteraceae</taxon>
        <taxon>Janthinobacterium</taxon>
    </lineage>
</organism>
<dbReference type="HOGENOM" id="CLU_1872648_0_0_4"/>
<reference evidence="1 2" key="1">
    <citation type="journal article" date="2015" name="Genome Announc.">
        <title>Genome Sequence of Mushroom Soft-Rot Pathogen Janthinobacterium agaricidamnosum.</title>
        <authorList>
            <person name="Graupner K."/>
            <person name="Lackner G."/>
            <person name="Hertweck C."/>
        </authorList>
    </citation>
    <scope>NUCLEOTIDE SEQUENCE [LARGE SCALE GENOMIC DNA]</scope>
    <source>
        <strain evidence="2">NBRC 102515 / DSM 9628</strain>
    </source>
</reference>
<gene>
    <name evidence="1" type="ORF">GJA_2578</name>
</gene>
<dbReference type="KEGG" id="jag:GJA_2578"/>
<dbReference type="OrthoDB" id="8758007at2"/>
<sequence>MAFSFTGAALPTPALLSTSLPTFLSALLSASLLSSCASDKPASVDWRHGAKHGDIAGFYDADTPRDSLPACLAQLPAEQLAQQRYVKIHYHHVRRMLVEVALLPDGQQVALGDKVELWPEDCSLGKLSRITQFLSP</sequence>
<proteinExistence type="predicted"/>
<dbReference type="RefSeq" id="WP_038492493.1">
    <property type="nucleotide sequence ID" value="NZ_BCTH01000042.1"/>
</dbReference>
<dbReference type="AlphaFoldDB" id="W0V2Z4"/>
<evidence type="ECO:0000313" key="2">
    <source>
        <dbReference type="Proteomes" id="UP000027604"/>
    </source>
</evidence>
<accession>W0V2Z4</accession>
<dbReference type="Proteomes" id="UP000027604">
    <property type="component" value="Chromosome I"/>
</dbReference>
<keyword evidence="2" id="KW-1185">Reference proteome</keyword>
<name>W0V2Z4_9BURK</name>
<dbReference type="EMBL" id="HG322949">
    <property type="protein sequence ID" value="CDG83209.1"/>
    <property type="molecule type" value="Genomic_DNA"/>
</dbReference>
<evidence type="ECO:0000313" key="1">
    <source>
        <dbReference type="EMBL" id="CDG83209.1"/>
    </source>
</evidence>
<dbReference type="STRING" id="1349767.GJA_2578"/>